<evidence type="ECO:0000256" key="1">
    <source>
        <dbReference type="ARBA" id="ARBA00044755"/>
    </source>
</evidence>
<dbReference type="PANTHER" id="PTHR35024:SF4">
    <property type="entry name" value="POLYMER-FORMING CYTOSKELETAL PROTEIN"/>
    <property type="match status" value="1"/>
</dbReference>
<protein>
    <submittedName>
        <fullName evidence="2">Polymer-forming cytoskeletal protein</fullName>
    </submittedName>
</protein>
<dbReference type="Pfam" id="PF04519">
    <property type="entry name" value="Bactofilin"/>
    <property type="match status" value="1"/>
</dbReference>
<dbReference type="AlphaFoldDB" id="A0A545TT38"/>
<dbReference type="Proteomes" id="UP000315252">
    <property type="component" value="Unassembled WGS sequence"/>
</dbReference>
<dbReference type="EMBL" id="VHSH01000003">
    <property type="protein sequence ID" value="TQV80389.1"/>
    <property type="molecule type" value="Genomic_DNA"/>
</dbReference>
<organism evidence="2 3">
    <name type="scientific">Denitrobaculum tricleocarpae</name>
    <dbReference type="NCBI Taxonomy" id="2591009"/>
    <lineage>
        <taxon>Bacteria</taxon>
        <taxon>Pseudomonadati</taxon>
        <taxon>Pseudomonadota</taxon>
        <taxon>Alphaproteobacteria</taxon>
        <taxon>Rhodospirillales</taxon>
        <taxon>Rhodospirillaceae</taxon>
        <taxon>Denitrobaculum</taxon>
    </lineage>
</organism>
<evidence type="ECO:0000313" key="3">
    <source>
        <dbReference type="Proteomes" id="UP000315252"/>
    </source>
</evidence>
<dbReference type="PANTHER" id="PTHR35024">
    <property type="entry name" value="HYPOTHETICAL CYTOSOLIC PROTEIN"/>
    <property type="match status" value="1"/>
</dbReference>
<comment type="caution">
    <text evidence="2">The sequence shown here is derived from an EMBL/GenBank/DDBJ whole genome shotgun (WGS) entry which is preliminary data.</text>
</comment>
<gene>
    <name evidence="2" type="ORF">FKG95_09390</name>
</gene>
<dbReference type="InterPro" id="IPR007607">
    <property type="entry name" value="BacA/B"/>
</dbReference>
<comment type="similarity">
    <text evidence="1">Belongs to the bactofilin family.</text>
</comment>
<reference evidence="2 3" key="1">
    <citation type="submission" date="2019-06" db="EMBL/GenBank/DDBJ databases">
        <title>Whole genome sequence for Rhodospirillaceae sp. R148.</title>
        <authorList>
            <person name="Wang G."/>
        </authorList>
    </citation>
    <scope>NUCLEOTIDE SEQUENCE [LARGE SCALE GENOMIC DNA]</scope>
    <source>
        <strain evidence="2 3">R148</strain>
    </source>
</reference>
<accession>A0A545TT38</accession>
<keyword evidence="3" id="KW-1185">Reference proteome</keyword>
<name>A0A545TT38_9PROT</name>
<proteinExistence type="inferred from homology"/>
<sequence>MTGSPPSGTSMTTLTSHGGFSPTAIFLRSTCLLHRIKSYIAVQYDEFCREYKRSESHVQLRNAAPRLGRLRMRVGHRRVRKTAGRGETATNDIFLPDFCPKSCPSRLRRFAKFHAKRLHDSSATRFGFSEVTMSHQSTPHLPARLAGIPGARAPSVVSAAQERSPEALAGTLVVGAGIQLKAEVSACEVLHVDGKIESSGLKAKTLKIRKDGAFVGNAEIETAIVAGKFEGNLNVLEHLTIKPTGRVSGKIRYAKLTIEEGGQIAGDADILKNAKYQKERDQA</sequence>
<dbReference type="OrthoDB" id="7349510at2"/>
<evidence type="ECO:0000313" key="2">
    <source>
        <dbReference type="EMBL" id="TQV80389.1"/>
    </source>
</evidence>